<feature type="binding site" evidence="7">
    <location>
        <position position="240"/>
    </location>
    <ligand>
        <name>beta-D-galactose</name>
        <dbReference type="ChEBI" id="CHEBI:27667"/>
    </ligand>
</feature>
<dbReference type="PIRSF" id="PIRSF005096">
    <property type="entry name" value="GALM"/>
    <property type="match status" value="1"/>
</dbReference>
<dbReference type="GO" id="GO:0006006">
    <property type="term" value="P:glucose metabolic process"/>
    <property type="evidence" value="ECO:0007669"/>
    <property type="project" value="TreeGrafter"/>
</dbReference>
<feature type="active site" description="Proton donor" evidence="6">
    <location>
        <position position="175"/>
    </location>
</feature>
<keyword evidence="10" id="KW-1185">Reference proteome</keyword>
<accession>A0A2T1HSJ5</accession>
<dbReference type="Pfam" id="PF01263">
    <property type="entry name" value="Aldose_epim"/>
    <property type="match status" value="1"/>
</dbReference>
<keyword evidence="4 5" id="KW-0119">Carbohydrate metabolism</keyword>
<dbReference type="OrthoDB" id="9779408at2"/>
<comment type="pathway">
    <text evidence="1 5">Carbohydrate metabolism; hexose metabolism.</text>
</comment>
<dbReference type="SUPFAM" id="SSF74650">
    <property type="entry name" value="Galactose mutarotase-like"/>
    <property type="match status" value="1"/>
</dbReference>
<dbReference type="GO" id="GO:0033499">
    <property type="term" value="P:galactose catabolic process via UDP-galactose, Leloir pathway"/>
    <property type="evidence" value="ECO:0007669"/>
    <property type="project" value="TreeGrafter"/>
</dbReference>
<evidence type="ECO:0000256" key="3">
    <source>
        <dbReference type="ARBA" id="ARBA00023235"/>
    </source>
</evidence>
<organism evidence="9 10">
    <name type="scientific">Alsobacter soli</name>
    <dbReference type="NCBI Taxonomy" id="2109933"/>
    <lineage>
        <taxon>Bacteria</taxon>
        <taxon>Pseudomonadati</taxon>
        <taxon>Pseudomonadota</taxon>
        <taxon>Alphaproteobacteria</taxon>
        <taxon>Hyphomicrobiales</taxon>
        <taxon>Alsobacteraceae</taxon>
        <taxon>Alsobacter</taxon>
    </lineage>
</organism>
<dbReference type="EMBL" id="PVZS01000013">
    <property type="protein sequence ID" value="PSC04499.1"/>
    <property type="molecule type" value="Genomic_DNA"/>
</dbReference>
<evidence type="ECO:0000313" key="10">
    <source>
        <dbReference type="Proteomes" id="UP000239772"/>
    </source>
</evidence>
<sequence length="342" mass="37347">MSVREFGRLGEEPIQEITIRSKAGAEAQVITWGAVVRDFHVPLPGGGRQRVVLGFEDLDAYVKHSPHMGAIAGRYANRIAEGRFTLDGKTYQLERNQNGRHALHGGSAGFGKRPWRLAARDDNSVTLTLVSPDGDGGYPGQVTVTCRYILLEPATLRVELSATTDAPTIINLAQHTYWTLDGAPSVLDHELQLAADFYTPVDEEQIATGEVLAVAGTPFDFRRARALRQSGPDGAPFKLDHNFVLTSHRPDAASALRKAATLRSPRSGLTLELHTTEPGVQVYDGWKISLPVTGLGDQRYGANAGLCLESQVWPGSPNHQHFPNPTLRPGQVYRQVSEYRIG</sequence>
<dbReference type="AlphaFoldDB" id="A0A2T1HSJ5"/>
<dbReference type="PANTHER" id="PTHR10091">
    <property type="entry name" value="ALDOSE-1-EPIMERASE"/>
    <property type="match status" value="1"/>
</dbReference>
<comment type="catalytic activity">
    <reaction evidence="5">
        <text>alpha-D-glucose = beta-D-glucose</text>
        <dbReference type="Rhea" id="RHEA:10264"/>
        <dbReference type="ChEBI" id="CHEBI:15903"/>
        <dbReference type="ChEBI" id="CHEBI:17925"/>
        <dbReference type="EC" id="5.1.3.3"/>
    </reaction>
</comment>
<comment type="similarity">
    <text evidence="2 5">Belongs to the aldose epimerase family.</text>
</comment>
<dbReference type="Proteomes" id="UP000239772">
    <property type="component" value="Unassembled WGS sequence"/>
</dbReference>
<evidence type="ECO:0000256" key="2">
    <source>
        <dbReference type="ARBA" id="ARBA00006206"/>
    </source>
</evidence>
<evidence type="ECO:0000256" key="8">
    <source>
        <dbReference type="PIRSR" id="PIRSR005096-3"/>
    </source>
</evidence>
<dbReference type="RefSeq" id="WP_106337523.1">
    <property type="nucleotide sequence ID" value="NZ_PVZS01000013.1"/>
</dbReference>
<evidence type="ECO:0000256" key="7">
    <source>
        <dbReference type="PIRSR" id="PIRSR005096-2"/>
    </source>
</evidence>
<feature type="binding site" evidence="8">
    <location>
        <begin position="77"/>
        <end position="78"/>
    </location>
    <ligand>
        <name>beta-D-galactose</name>
        <dbReference type="ChEBI" id="CHEBI:27667"/>
    </ligand>
</feature>
<dbReference type="InterPro" id="IPR008183">
    <property type="entry name" value="Aldose_1/G6P_1-epimerase"/>
</dbReference>
<evidence type="ECO:0000256" key="1">
    <source>
        <dbReference type="ARBA" id="ARBA00005028"/>
    </source>
</evidence>
<keyword evidence="3 5" id="KW-0413">Isomerase</keyword>
<dbReference type="Gene3D" id="2.70.98.10">
    <property type="match status" value="1"/>
</dbReference>
<evidence type="ECO:0000313" key="9">
    <source>
        <dbReference type="EMBL" id="PSC04499.1"/>
    </source>
</evidence>
<dbReference type="CDD" id="cd09019">
    <property type="entry name" value="galactose_mutarotase_like"/>
    <property type="match status" value="1"/>
</dbReference>
<dbReference type="InterPro" id="IPR014718">
    <property type="entry name" value="GH-type_carb-bd"/>
</dbReference>
<feature type="binding site" evidence="8">
    <location>
        <begin position="175"/>
        <end position="177"/>
    </location>
    <ligand>
        <name>beta-D-galactose</name>
        <dbReference type="ChEBI" id="CHEBI:27667"/>
    </ligand>
</feature>
<gene>
    <name evidence="9" type="ORF">SLNSH_13460</name>
</gene>
<dbReference type="GO" id="GO:0004034">
    <property type="term" value="F:aldose 1-epimerase activity"/>
    <property type="evidence" value="ECO:0007669"/>
    <property type="project" value="UniProtKB-EC"/>
</dbReference>
<dbReference type="InterPro" id="IPR015443">
    <property type="entry name" value="Aldose_1-epimerase"/>
</dbReference>
<dbReference type="NCBIfam" id="NF008277">
    <property type="entry name" value="PRK11055.1"/>
    <property type="match status" value="1"/>
</dbReference>
<dbReference type="InterPro" id="IPR011013">
    <property type="entry name" value="Gal_mutarotase_sf_dom"/>
</dbReference>
<dbReference type="UniPathway" id="UPA00242"/>
<dbReference type="EC" id="5.1.3.3" evidence="5"/>
<evidence type="ECO:0000256" key="5">
    <source>
        <dbReference type="PIRNR" id="PIRNR005096"/>
    </source>
</evidence>
<dbReference type="InterPro" id="IPR047215">
    <property type="entry name" value="Galactose_mutarotase-like"/>
</dbReference>
<feature type="active site" description="Proton acceptor" evidence="6">
    <location>
        <position position="309"/>
    </location>
</feature>
<dbReference type="GO" id="GO:0030246">
    <property type="term" value="F:carbohydrate binding"/>
    <property type="evidence" value="ECO:0007669"/>
    <property type="project" value="InterPro"/>
</dbReference>
<comment type="caution">
    <text evidence="9">The sequence shown here is derived from an EMBL/GenBank/DDBJ whole genome shotgun (WGS) entry which is preliminary data.</text>
</comment>
<protein>
    <recommendedName>
        <fullName evidence="5">Aldose 1-epimerase</fullName>
        <ecNumber evidence="5">5.1.3.3</ecNumber>
    </recommendedName>
</protein>
<name>A0A2T1HSJ5_9HYPH</name>
<evidence type="ECO:0000256" key="4">
    <source>
        <dbReference type="ARBA" id="ARBA00023277"/>
    </source>
</evidence>
<proteinExistence type="inferred from homology"/>
<dbReference type="PANTHER" id="PTHR10091:SF49">
    <property type="entry name" value="ALDOSE 1-EPIMERASE"/>
    <property type="match status" value="1"/>
</dbReference>
<reference evidence="10" key="1">
    <citation type="submission" date="2018-03" db="EMBL/GenBank/DDBJ databases">
        <authorList>
            <person name="Sun L."/>
            <person name="Liu H."/>
            <person name="Chen W."/>
            <person name="Huang K."/>
            <person name="Liu W."/>
            <person name="Gao X."/>
        </authorList>
    </citation>
    <scope>NUCLEOTIDE SEQUENCE [LARGE SCALE GENOMIC DNA]</scope>
    <source>
        <strain evidence="10">SH9</strain>
    </source>
</reference>
<evidence type="ECO:0000256" key="6">
    <source>
        <dbReference type="PIRSR" id="PIRSR005096-1"/>
    </source>
</evidence>